<dbReference type="Pfam" id="PF01139">
    <property type="entry name" value="RtcB"/>
    <property type="match status" value="1"/>
</dbReference>
<evidence type="ECO:0000256" key="7">
    <source>
        <dbReference type="ARBA" id="ARBA00023211"/>
    </source>
</evidence>
<keyword evidence="4" id="KW-0479">Metal-binding</keyword>
<evidence type="ECO:0000256" key="5">
    <source>
        <dbReference type="ARBA" id="ARBA00022741"/>
    </source>
</evidence>
<dbReference type="AlphaFoldDB" id="X1UDD7"/>
<dbReference type="GO" id="GO:0046872">
    <property type="term" value="F:metal ion binding"/>
    <property type="evidence" value="ECO:0007669"/>
    <property type="project" value="UniProtKB-KW"/>
</dbReference>
<dbReference type="GO" id="GO:0006396">
    <property type="term" value="P:RNA processing"/>
    <property type="evidence" value="ECO:0007669"/>
    <property type="project" value="InterPro"/>
</dbReference>
<dbReference type="SUPFAM" id="SSF103365">
    <property type="entry name" value="Hypothetical protein PH1602"/>
    <property type="match status" value="1"/>
</dbReference>
<gene>
    <name evidence="9" type="ORF">S12H4_48168</name>
</gene>
<comment type="cofactor">
    <cofactor evidence="1">
        <name>Mn(2+)</name>
        <dbReference type="ChEBI" id="CHEBI:29035"/>
    </cofactor>
</comment>
<dbReference type="InterPro" id="IPR001233">
    <property type="entry name" value="RtcB"/>
</dbReference>
<dbReference type="InterPro" id="IPR036025">
    <property type="entry name" value="RtcB-like_sf"/>
</dbReference>
<dbReference type="Gene3D" id="3.90.1860.10">
    <property type="entry name" value="tRNA-splicing ligase RtcB"/>
    <property type="match status" value="1"/>
</dbReference>
<evidence type="ECO:0000256" key="6">
    <source>
        <dbReference type="ARBA" id="ARBA00023134"/>
    </source>
</evidence>
<proteinExistence type="predicted"/>
<evidence type="ECO:0000256" key="3">
    <source>
        <dbReference type="ARBA" id="ARBA00022598"/>
    </source>
</evidence>
<keyword evidence="7" id="KW-0464">Manganese</keyword>
<dbReference type="GO" id="GO:0170057">
    <property type="term" value="F:RNA ligase (GTP) activity"/>
    <property type="evidence" value="ECO:0007669"/>
    <property type="project" value="UniProtKB-EC"/>
</dbReference>
<keyword evidence="5" id="KW-0547">Nucleotide-binding</keyword>
<name>X1UDD7_9ZZZZ</name>
<evidence type="ECO:0000256" key="4">
    <source>
        <dbReference type="ARBA" id="ARBA00022723"/>
    </source>
</evidence>
<comment type="catalytic activity">
    <reaction evidence="8">
        <text>a 3'-end 3'-phospho-ribonucleotide-RNA + a 5'-end dephospho-ribonucleoside-RNA + GTP = a ribonucleotidyl-ribonucleotide-RNA + GMP + diphosphate</text>
        <dbReference type="Rhea" id="RHEA:68076"/>
        <dbReference type="Rhea" id="RHEA-COMP:10463"/>
        <dbReference type="Rhea" id="RHEA-COMP:13936"/>
        <dbReference type="Rhea" id="RHEA-COMP:17355"/>
        <dbReference type="ChEBI" id="CHEBI:33019"/>
        <dbReference type="ChEBI" id="CHEBI:37565"/>
        <dbReference type="ChEBI" id="CHEBI:58115"/>
        <dbReference type="ChEBI" id="CHEBI:83062"/>
        <dbReference type="ChEBI" id="CHEBI:138284"/>
        <dbReference type="ChEBI" id="CHEBI:173118"/>
        <dbReference type="EC" id="6.5.1.8"/>
    </reaction>
</comment>
<dbReference type="EMBL" id="BARW01030070">
    <property type="protein sequence ID" value="GAJ15528.1"/>
    <property type="molecule type" value="Genomic_DNA"/>
</dbReference>
<keyword evidence="6" id="KW-0342">GTP-binding</keyword>
<evidence type="ECO:0000313" key="9">
    <source>
        <dbReference type="EMBL" id="GAJ15528.1"/>
    </source>
</evidence>
<dbReference type="GO" id="GO:0003972">
    <property type="term" value="F:RNA ligase (ATP) activity"/>
    <property type="evidence" value="ECO:0007669"/>
    <property type="project" value="TreeGrafter"/>
</dbReference>
<accession>X1UDD7</accession>
<protein>
    <recommendedName>
        <fullName evidence="2">3'-phosphate/5'-hydroxy nucleic acid ligase</fullName>
        <ecNumber evidence="2">6.5.1.8</ecNumber>
    </recommendedName>
</protein>
<dbReference type="EC" id="6.5.1.8" evidence="2"/>
<keyword evidence="3" id="KW-0436">Ligase</keyword>
<evidence type="ECO:0000256" key="2">
    <source>
        <dbReference type="ARBA" id="ARBA00012726"/>
    </source>
</evidence>
<sequence length="249" mass="27354">GILKASIALPDTHQGYGFPIGGVAAFDLDKGIISPGGVGYDINCSVRLLKTNLTKKDILKNQKKVVEALYRKIPSGLGRGSKFQITKGDLNKVLEGGTKYIVEKGYGVKEDYLHTEEEGFIDGADANNVSERAIKRGIGQLGTLGAGNHFLEVQYVDEIFDKEIAKVFGLKKDQVTIMIHCGSRGLGHQVASDYIKKMEEKYGFKNLPDRELINAPIKSQLGKEYFSAMAAASNFAFANKQIITHWVRE</sequence>
<reference evidence="9" key="1">
    <citation type="journal article" date="2014" name="Front. Microbiol.">
        <title>High frequency of phylogenetically diverse reductive dehalogenase-homologous genes in deep subseafloor sedimentary metagenomes.</title>
        <authorList>
            <person name="Kawai M."/>
            <person name="Futagami T."/>
            <person name="Toyoda A."/>
            <person name="Takaki Y."/>
            <person name="Nishi S."/>
            <person name="Hori S."/>
            <person name="Arai W."/>
            <person name="Tsubouchi T."/>
            <person name="Morono Y."/>
            <person name="Uchiyama I."/>
            <person name="Ito T."/>
            <person name="Fujiyama A."/>
            <person name="Inagaki F."/>
            <person name="Takami H."/>
        </authorList>
    </citation>
    <scope>NUCLEOTIDE SEQUENCE</scope>
    <source>
        <strain evidence="9">Expedition CK06-06</strain>
    </source>
</reference>
<feature type="non-terminal residue" evidence="9">
    <location>
        <position position="249"/>
    </location>
</feature>
<dbReference type="PANTHER" id="PTHR11118:SF1">
    <property type="entry name" value="RNA-SPLICING LIGASE RTCB HOMOLOG"/>
    <property type="match status" value="1"/>
</dbReference>
<evidence type="ECO:0000256" key="8">
    <source>
        <dbReference type="ARBA" id="ARBA00047746"/>
    </source>
</evidence>
<comment type="caution">
    <text evidence="9">The sequence shown here is derived from an EMBL/GenBank/DDBJ whole genome shotgun (WGS) entry which is preliminary data.</text>
</comment>
<dbReference type="PANTHER" id="PTHR11118">
    <property type="entry name" value="RNA-SPLICING LIGASE RTCB HOMOLOG"/>
    <property type="match status" value="1"/>
</dbReference>
<dbReference type="GO" id="GO:0005525">
    <property type="term" value="F:GTP binding"/>
    <property type="evidence" value="ECO:0007669"/>
    <property type="project" value="UniProtKB-KW"/>
</dbReference>
<evidence type="ECO:0000256" key="1">
    <source>
        <dbReference type="ARBA" id="ARBA00001936"/>
    </source>
</evidence>
<organism evidence="9">
    <name type="scientific">marine sediment metagenome</name>
    <dbReference type="NCBI Taxonomy" id="412755"/>
    <lineage>
        <taxon>unclassified sequences</taxon>
        <taxon>metagenomes</taxon>
        <taxon>ecological metagenomes</taxon>
    </lineage>
</organism>
<feature type="non-terminal residue" evidence="9">
    <location>
        <position position="1"/>
    </location>
</feature>